<feature type="repeat" description="Cell wall-binding" evidence="2">
    <location>
        <begin position="83"/>
        <end position="102"/>
    </location>
</feature>
<keyword evidence="1" id="KW-0677">Repeat</keyword>
<dbReference type="AlphaFoldDB" id="A0A1I1PXZ9"/>
<keyword evidence="4" id="KW-1185">Reference proteome</keyword>
<dbReference type="RefSeq" id="WP_090092617.1">
    <property type="nucleotide sequence ID" value="NZ_FOMG01000021.1"/>
</dbReference>
<accession>A0A1I1PXZ9</accession>
<dbReference type="Gene3D" id="2.10.270.10">
    <property type="entry name" value="Cholin Binding"/>
    <property type="match status" value="1"/>
</dbReference>
<dbReference type="Proteomes" id="UP000199263">
    <property type="component" value="Unassembled WGS sequence"/>
</dbReference>
<proteinExistence type="predicted"/>
<evidence type="ECO:0000313" key="3">
    <source>
        <dbReference type="EMBL" id="SFD14552.1"/>
    </source>
</evidence>
<organism evidence="3 4">
    <name type="scientific">Clostridium uliginosum</name>
    <dbReference type="NCBI Taxonomy" id="119641"/>
    <lineage>
        <taxon>Bacteria</taxon>
        <taxon>Bacillati</taxon>
        <taxon>Bacillota</taxon>
        <taxon>Clostridia</taxon>
        <taxon>Eubacteriales</taxon>
        <taxon>Clostridiaceae</taxon>
        <taxon>Clostridium</taxon>
    </lineage>
</organism>
<dbReference type="Pfam" id="PF01473">
    <property type="entry name" value="Choline_bind_1"/>
    <property type="match status" value="2"/>
</dbReference>
<evidence type="ECO:0000256" key="1">
    <source>
        <dbReference type="ARBA" id="ARBA00022737"/>
    </source>
</evidence>
<gene>
    <name evidence="3" type="ORF">SAMN05421842_12158</name>
</gene>
<dbReference type="OrthoDB" id="1886246at2"/>
<protein>
    <submittedName>
        <fullName evidence="3">Putative cell wall binding repeat-containing protein</fullName>
    </submittedName>
</protein>
<dbReference type="EMBL" id="FOMG01000021">
    <property type="protein sequence ID" value="SFD14552.1"/>
    <property type="molecule type" value="Genomic_DNA"/>
</dbReference>
<dbReference type="InterPro" id="IPR018337">
    <property type="entry name" value="Cell_wall/Cho-bd_repeat"/>
</dbReference>
<dbReference type="Pfam" id="PF19085">
    <property type="entry name" value="Choline_bind_2"/>
    <property type="match status" value="1"/>
</dbReference>
<dbReference type="SUPFAM" id="SSF69360">
    <property type="entry name" value="Cell wall binding repeat"/>
    <property type="match status" value="1"/>
</dbReference>
<evidence type="ECO:0000313" key="4">
    <source>
        <dbReference type="Proteomes" id="UP000199263"/>
    </source>
</evidence>
<evidence type="ECO:0000256" key="2">
    <source>
        <dbReference type="PROSITE-ProRule" id="PRU00591"/>
    </source>
</evidence>
<dbReference type="PROSITE" id="PS51170">
    <property type="entry name" value="CW"/>
    <property type="match status" value="1"/>
</dbReference>
<dbReference type="STRING" id="119641.SAMN05421842_12158"/>
<sequence>MKKKIIATLLITLLVIGITPIGVSAEWKQNTDNSWSWSENGHHAYYGWEQIDGKWYCFKDAKMQTGWLNIGYWYYLGSDGTMKTGWINDGGKDYYLKSDGTLATDTVIDGYYLDSKGVMQPKENQKVVLDNDYAKITYLGVDRAGSYSKKVKLQIENKSNQDLIIQTDGVSIDGFMVYGMFSPNITSGKSIINGIEFSNSSISTNFNNIEGKFVIITKNYKTLEKDNFSIKF</sequence>
<name>A0A1I1PXZ9_9CLOT</name>
<reference evidence="3 4" key="1">
    <citation type="submission" date="2016-10" db="EMBL/GenBank/DDBJ databases">
        <authorList>
            <person name="de Groot N.N."/>
        </authorList>
    </citation>
    <scope>NUCLEOTIDE SEQUENCE [LARGE SCALE GENOMIC DNA]</scope>
    <source>
        <strain evidence="3 4">DSM 12992</strain>
    </source>
</reference>